<dbReference type="Pfam" id="PF13424">
    <property type="entry name" value="TPR_12"/>
    <property type="match status" value="1"/>
</dbReference>
<dbReference type="InterPro" id="IPR027417">
    <property type="entry name" value="P-loop_NTPase"/>
</dbReference>
<dbReference type="InterPro" id="IPR035994">
    <property type="entry name" value="Nucleoside_phosphorylase_sf"/>
</dbReference>
<keyword evidence="4" id="KW-1185">Reference proteome</keyword>
<dbReference type="Pfam" id="PF01048">
    <property type="entry name" value="PNP_UDP_1"/>
    <property type="match status" value="1"/>
</dbReference>
<accession>A0A0F4Z1I5</accession>
<feature type="domain" description="NB-ARC" evidence="1">
    <location>
        <begin position="363"/>
        <end position="538"/>
    </location>
</feature>
<dbReference type="Pfam" id="PF00931">
    <property type="entry name" value="NB-ARC"/>
    <property type="match status" value="1"/>
</dbReference>
<organism evidence="3 4">
    <name type="scientific">Rasamsonia emersonii (strain ATCC 16479 / CBS 393.64 / IMI 116815)</name>
    <dbReference type="NCBI Taxonomy" id="1408163"/>
    <lineage>
        <taxon>Eukaryota</taxon>
        <taxon>Fungi</taxon>
        <taxon>Dikarya</taxon>
        <taxon>Ascomycota</taxon>
        <taxon>Pezizomycotina</taxon>
        <taxon>Eurotiomycetes</taxon>
        <taxon>Eurotiomycetidae</taxon>
        <taxon>Eurotiales</taxon>
        <taxon>Trichocomaceae</taxon>
        <taxon>Rasamsonia</taxon>
    </lineage>
</organism>
<proteinExistence type="predicted"/>
<reference evidence="3 4" key="1">
    <citation type="submission" date="2015-04" db="EMBL/GenBank/DDBJ databases">
        <authorList>
            <person name="Heijne W.H."/>
            <person name="Fedorova N.D."/>
            <person name="Nierman W.C."/>
            <person name="Vollebregt A.W."/>
            <person name="Zhao Z."/>
            <person name="Wu L."/>
            <person name="Kumar M."/>
            <person name="Stam H."/>
            <person name="van den Berg M.A."/>
            <person name="Pel H.J."/>
        </authorList>
    </citation>
    <scope>NUCLEOTIDE SEQUENCE [LARGE SCALE GENOMIC DNA]</scope>
    <source>
        <strain evidence="3 4">CBS 393.64</strain>
    </source>
</reference>
<evidence type="ECO:0000259" key="2">
    <source>
        <dbReference type="Pfam" id="PF01048"/>
    </source>
</evidence>
<dbReference type="InterPro" id="IPR002182">
    <property type="entry name" value="NB-ARC"/>
</dbReference>
<dbReference type="SUPFAM" id="SSF53167">
    <property type="entry name" value="Purine and uridine phosphorylases"/>
    <property type="match status" value="1"/>
</dbReference>
<dbReference type="GO" id="GO:0009116">
    <property type="term" value="P:nucleoside metabolic process"/>
    <property type="evidence" value="ECO:0007669"/>
    <property type="project" value="InterPro"/>
</dbReference>
<dbReference type="GeneID" id="25313905"/>
<evidence type="ECO:0000259" key="1">
    <source>
        <dbReference type="Pfam" id="PF00931"/>
    </source>
</evidence>
<evidence type="ECO:0008006" key="5">
    <source>
        <dbReference type="Google" id="ProtNLM"/>
    </source>
</evidence>
<comment type="caution">
    <text evidence="3">The sequence shown here is derived from an EMBL/GenBank/DDBJ whole genome shotgun (WGS) entry which is preliminary data.</text>
</comment>
<dbReference type="Proteomes" id="UP000053958">
    <property type="component" value="Unassembled WGS sequence"/>
</dbReference>
<dbReference type="OrthoDB" id="4218961at2759"/>
<dbReference type="Gene3D" id="3.40.50.300">
    <property type="entry name" value="P-loop containing nucleotide triphosphate hydrolases"/>
    <property type="match status" value="1"/>
</dbReference>
<dbReference type="InterPro" id="IPR011990">
    <property type="entry name" value="TPR-like_helical_dom_sf"/>
</dbReference>
<dbReference type="PANTHER" id="PTHR46082">
    <property type="entry name" value="ATP/GTP-BINDING PROTEIN-RELATED"/>
    <property type="match status" value="1"/>
</dbReference>
<gene>
    <name evidence="3" type="ORF">T310_1554</name>
</gene>
<dbReference type="GO" id="GO:0043531">
    <property type="term" value="F:ADP binding"/>
    <property type="evidence" value="ECO:0007669"/>
    <property type="project" value="InterPro"/>
</dbReference>
<feature type="non-terminal residue" evidence="3">
    <location>
        <position position="810"/>
    </location>
</feature>
<dbReference type="AlphaFoldDB" id="A0A0F4Z1I5"/>
<feature type="domain" description="Nucleoside phosphorylase" evidence="2">
    <location>
        <begin position="10"/>
        <end position="128"/>
    </location>
</feature>
<sequence>MRPQSRNEFEIAIICALPLEFDAVEALFDEHYDEFDHTYGKQRGDGNWYRTGRIGRHSIVLACLPGMGKGSAASAASSLRVSFIGINLALVVGICGGVPFPSENIEIILGDVIISDSVIEYDFGRQYPDGFQRKSGIKETLGRPNRDIRTFLSGLKTRRMHNQLQEELLKCLQDLQKHLDGKWRYPGATQDRLFEASYRHKHYHQVPVAACICADCQSSRDPVCDEALENDCSKLRCMGGLIQRSRLSADSPNPLVHFGSIASADTVMKSGEHRDALAKTEKVIGFEMEGAGVWDNLPCVIIKGVCDYADSHKNKIWQDYAAATAASCAKAFLEFWPATTQDLKNPVYWLVPFQRNEHFVGRESQLAQLEEGLFVDGRFSKMALFALGGMGKTSIALELAYRVRDKYPTCSIFWVTSTSPESFERSYQKIGQRLALPGMEDKNTDVKKLVMDHLNDQNAGQWFMIFDNADNIDAWFKKSETGCSHRLADYVPSSSRGCALLTTRNQQIARKFAHHSVIEVVKMDIDTSMHLLRKTLGQEEILGDNKSTEQLLEQLCFIPLAIVQAGAYMNMNYITIVDYLSLLNDTEESLVETLSEDFEDDWRYQDQKNPVVTTWIVSFEQILTQNPLAADYLSLISCTEPKAIPQAFLPPAPSTKQRLEAIACLISYSFLSRREDNSFDMHRLVHIATRNWLKKTQNFKRYYKKVISRFAEIFPTPEYENRDIWRTYFPHVKFTLSLNRVQIAIDHRLLTRYGGCLLRDGRYFEAELPLTEAAEATKQMLGVEHPETLTSMGNLASTYRNQGRWNEAEE</sequence>
<dbReference type="EMBL" id="LASV01000063">
    <property type="protein sequence ID" value="KKA24369.1"/>
    <property type="molecule type" value="Genomic_DNA"/>
</dbReference>
<dbReference type="Gene3D" id="3.40.50.1580">
    <property type="entry name" value="Nucleoside phosphorylase domain"/>
    <property type="match status" value="1"/>
</dbReference>
<dbReference type="Gene3D" id="1.25.40.10">
    <property type="entry name" value="Tetratricopeptide repeat domain"/>
    <property type="match status" value="1"/>
</dbReference>
<protein>
    <recommendedName>
        <fullName evidence="5">Nucleoside phosphorylase domain-containing protein</fullName>
    </recommendedName>
</protein>
<evidence type="ECO:0000313" key="3">
    <source>
        <dbReference type="EMBL" id="KKA24369.1"/>
    </source>
</evidence>
<dbReference type="InterPro" id="IPR000845">
    <property type="entry name" value="Nucleoside_phosphorylase_d"/>
</dbReference>
<dbReference type="SUPFAM" id="SSF48452">
    <property type="entry name" value="TPR-like"/>
    <property type="match status" value="1"/>
</dbReference>
<dbReference type="RefSeq" id="XP_013330981.1">
    <property type="nucleotide sequence ID" value="XM_013475527.1"/>
</dbReference>
<dbReference type="InterPro" id="IPR053137">
    <property type="entry name" value="NLR-like"/>
</dbReference>
<dbReference type="GO" id="GO:0003824">
    <property type="term" value="F:catalytic activity"/>
    <property type="evidence" value="ECO:0007669"/>
    <property type="project" value="InterPro"/>
</dbReference>
<dbReference type="STRING" id="1408163.A0A0F4Z1I5"/>
<name>A0A0F4Z1I5_RASE3</name>
<dbReference type="PANTHER" id="PTHR46082:SF6">
    <property type="entry name" value="AAA+ ATPASE DOMAIN-CONTAINING PROTEIN-RELATED"/>
    <property type="match status" value="1"/>
</dbReference>
<dbReference type="SUPFAM" id="SSF52540">
    <property type="entry name" value="P-loop containing nucleoside triphosphate hydrolases"/>
    <property type="match status" value="1"/>
</dbReference>
<evidence type="ECO:0000313" key="4">
    <source>
        <dbReference type="Proteomes" id="UP000053958"/>
    </source>
</evidence>